<reference evidence="1" key="1">
    <citation type="submission" date="2020-10" db="EMBL/GenBank/DDBJ databases">
        <title>Taxonomic study of unclassified bacteria belonging to the class Ktedonobacteria.</title>
        <authorList>
            <person name="Yabe S."/>
            <person name="Wang C.M."/>
            <person name="Zheng Y."/>
            <person name="Sakai Y."/>
            <person name="Cavaletti L."/>
            <person name="Monciardini P."/>
            <person name="Donadio S."/>
        </authorList>
    </citation>
    <scope>NUCLEOTIDE SEQUENCE</scope>
    <source>
        <strain evidence="1">ID150040</strain>
    </source>
</reference>
<dbReference type="AlphaFoldDB" id="A0A8J3IKQ4"/>
<proteinExistence type="predicted"/>
<keyword evidence="2" id="KW-1185">Reference proteome</keyword>
<evidence type="ECO:0000313" key="1">
    <source>
        <dbReference type="EMBL" id="GHO97364.1"/>
    </source>
</evidence>
<organism evidence="1 2">
    <name type="scientific">Reticulibacter mediterranei</name>
    <dbReference type="NCBI Taxonomy" id="2778369"/>
    <lineage>
        <taxon>Bacteria</taxon>
        <taxon>Bacillati</taxon>
        <taxon>Chloroflexota</taxon>
        <taxon>Ktedonobacteria</taxon>
        <taxon>Ktedonobacterales</taxon>
        <taxon>Reticulibacteraceae</taxon>
        <taxon>Reticulibacter</taxon>
    </lineage>
</organism>
<name>A0A8J3IKQ4_9CHLR</name>
<evidence type="ECO:0000313" key="2">
    <source>
        <dbReference type="Proteomes" id="UP000597444"/>
    </source>
</evidence>
<sequence length="148" mass="17004">MRQTDRFIKKGAWEAVHVNASLRKVLVASVEAFNARHDRRPVDLLERVKDRLHQQEHVAGDILRQVALLRTEVEERHSTLSKRIGDLEGHLRLLKAQPQQEREARLTLEQTVAALSTTMTRAEGSQNLSELVRQLLTRIPRSYCARLA</sequence>
<dbReference type="EMBL" id="BNJK01000001">
    <property type="protein sequence ID" value="GHO97364.1"/>
    <property type="molecule type" value="Genomic_DNA"/>
</dbReference>
<accession>A0A8J3IKQ4</accession>
<comment type="caution">
    <text evidence="1">The sequence shown here is derived from an EMBL/GenBank/DDBJ whole genome shotgun (WGS) entry which is preliminary data.</text>
</comment>
<protein>
    <submittedName>
        <fullName evidence="1">Uncharacterized protein</fullName>
    </submittedName>
</protein>
<dbReference type="RefSeq" id="WP_220207926.1">
    <property type="nucleotide sequence ID" value="NZ_BNJK01000001.1"/>
</dbReference>
<dbReference type="Proteomes" id="UP000597444">
    <property type="component" value="Unassembled WGS sequence"/>
</dbReference>
<gene>
    <name evidence="1" type="ORF">KSF_074120</name>
</gene>